<dbReference type="InterPro" id="IPR052231">
    <property type="entry name" value="Rho_GEF_signaling-related"/>
</dbReference>
<evidence type="ECO:0000313" key="4">
    <source>
        <dbReference type="Ensembl" id="ENSDCDP00010038132.1"/>
    </source>
</evidence>
<dbReference type="Proteomes" id="UP000694580">
    <property type="component" value="Chromosome 1"/>
</dbReference>
<dbReference type="InterPro" id="IPR011993">
    <property type="entry name" value="PH-like_dom_sf"/>
</dbReference>
<evidence type="ECO:0000259" key="2">
    <source>
        <dbReference type="PROSITE" id="PS50003"/>
    </source>
</evidence>
<dbReference type="PANTHER" id="PTHR45845:SF4">
    <property type="entry name" value="PLECKSTRIN HOMOLOGY DOMAIN CONTAINING, FAMILY G (WITH RHOGEF DOMAIN) MEMBER 4"/>
    <property type="match status" value="1"/>
</dbReference>
<dbReference type="Gene3D" id="2.30.29.30">
    <property type="entry name" value="Pleckstrin-homology domain (PH domain)/Phosphotyrosine-binding domain (PTB)"/>
    <property type="match status" value="1"/>
</dbReference>
<dbReference type="SUPFAM" id="SSF48065">
    <property type="entry name" value="DBL homology domain (DH-domain)"/>
    <property type="match status" value="1"/>
</dbReference>
<dbReference type="SUPFAM" id="SSF50729">
    <property type="entry name" value="PH domain-like"/>
    <property type="match status" value="1"/>
</dbReference>
<evidence type="ECO:0000256" key="1">
    <source>
        <dbReference type="SAM" id="MobiDB-lite"/>
    </source>
</evidence>
<reference evidence="4" key="3">
    <citation type="submission" date="2025-09" db="UniProtKB">
        <authorList>
            <consortium name="Ensembl"/>
        </authorList>
    </citation>
    <scope>IDENTIFICATION</scope>
</reference>
<feature type="domain" description="DH" evidence="3">
    <location>
        <begin position="30"/>
        <end position="169"/>
    </location>
</feature>
<dbReference type="Pfam" id="PF22697">
    <property type="entry name" value="SOS1_NGEF_PH"/>
    <property type="match status" value="1"/>
</dbReference>
<dbReference type="Pfam" id="PF00621">
    <property type="entry name" value="RhoGEF"/>
    <property type="match status" value="1"/>
</dbReference>
<feature type="domain" description="PH" evidence="2">
    <location>
        <begin position="211"/>
        <end position="316"/>
    </location>
</feature>
<sequence>METWGDKHTSILIYVKMFFFSKLYVQWCRLVNSERQYVAVLKGVEEHFLPQLEGPDVPSALRGQSATLFSNWSSLSSFHSQCLLPAMEGALTQTLQQHDCFSKYREQFDLYSHYIRTKPDLDSPLVAQATDFFKLKLSSFYPHSPLSFPGCLSAPAQRLRQYCEALEELGGVNPAPDSALSVLRHIQRHGEDLRASDLMTGCPVPVAERGDLIRFGELLVCGGPRRRKAGLRSVFLYQRYIIFTKMKSPSAGRVAYSFKNSIKTGEMGLTQSVGEDGLKFELWVRQAPRARDYLTLQSPSSAERASWSHDIAQLLWTHAIHNTELCLKESLCMGVSSKLLLEVSGAPTSELDSSFSLSDRVHSSCSDSSSVGSQKEGGSPASARDPQKSAGQTSHTQNPSPSTAV</sequence>
<reference evidence="4" key="2">
    <citation type="submission" date="2025-08" db="UniProtKB">
        <authorList>
            <consortium name="Ensembl"/>
        </authorList>
    </citation>
    <scope>IDENTIFICATION</scope>
</reference>
<keyword evidence="5" id="KW-1185">Reference proteome</keyword>
<protein>
    <submittedName>
        <fullName evidence="4">Uncharacterized protein</fullName>
    </submittedName>
</protein>
<dbReference type="GeneTree" id="ENSGT00940000166741"/>
<dbReference type="InterPro" id="IPR001849">
    <property type="entry name" value="PH_domain"/>
</dbReference>
<name>A0AAY4CXX9_9TELE</name>
<organism evidence="4 5">
    <name type="scientific">Denticeps clupeoides</name>
    <name type="common">denticle herring</name>
    <dbReference type="NCBI Taxonomy" id="299321"/>
    <lineage>
        <taxon>Eukaryota</taxon>
        <taxon>Metazoa</taxon>
        <taxon>Chordata</taxon>
        <taxon>Craniata</taxon>
        <taxon>Vertebrata</taxon>
        <taxon>Euteleostomi</taxon>
        <taxon>Actinopterygii</taxon>
        <taxon>Neopterygii</taxon>
        <taxon>Teleostei</taxon>
        <taxon>Clupei</taxon>
        <taxon>Clupeiformes</taxon>
        <taxon>Denticipitoidei</taxon>
        <taxon>Denticipitidae</taxon>
        <taxon>Denticeps</taxon>
    </lineage>
</organism>
<evidence type="ECO:0000259" key="3">
    <source>
        <dbReference type="PROSITE" id="PS50010"/>
    </source>
</evidence>
<proteinExistence type="predicted"/>
<dbReference type="InterPro" id="IPR000219">
    <property type="entry name" value="DH_dom"/>
</dbReference>
<dbReference type="PROSITE" id="PS50010">
    <property type="entry name" value="DH_2"/>
    <property type="match status" value="1"/>
</dbReference>
<dbReference type="Ensembl" id="ENSDCDT00010047733.1">
    <property type="protein sequence ID" value="ENSDCDP00010038132.1"/>
    <property type="gene ID" value="ENSDCDG00010024714.1"/>
</dbReference>
<feature type="region of interest" description="Disordered" evidence="1">
    <location>
        <begin position="352"/>
        <end position="405"/>
    </location>
</feature>
<evidence type="ECO:0000313" key="5">
    <source>
        <dbReference type="Proteomes" id="UP000694580"/>
    </source>
</evidence>
<dbReference type="PANTHER" id="PTHR45845">
    <property type="entry name" value="RHO GUANINE NUCLEOTIDE EXCHANGE FACTOR-RELATED"/>
    <property type="match status" value="1"/>
</dbReference>
<feature type="compositionally biased region" description="Low complexity" evidence="1">
    <location>
        <begin position="363"/>
        <end position="373"/>
    </location>
</feature>
<dbReference type="InterPro" id="IPR035899">
    <property type="entry name" value="DBL_dom_sf"/>
</dbReference>
<feature type="compositionally biased region" description="Polar residues" evidence="1">
    <location>
        <begin position="389"/>
        <end position="405"/>
    </location>
</feature>
<dbReference type="GO" id="GO:0005085">
    <property type="term" value="F:guanyl-nucleotide exchange factor activity"/>
    <property type="evidence" value="ECO:0007669"/>
    <property type="project" value="InterPro"/>
</dbReference>
<dbReference type="Gene3D" id="1.20.900.10">
    <property type="entry name" value="Dbl homology (DH) domain"/>
    <property type="match status" value="1"/>
</dbReference>
<dbReference type="AlphaFoldDB" id="A0AAY4CXX9"/>
<accession>A0AAY4CXX9</accession>
<dbReference type="PROSITE" id="PS50003">
    <property type="entry name" value="PH_DOMAIN"/>
    <property type="match status" value="1"/>
</dbReference>
<dbReference type="SMART" id="SM00325">
    <property type="entry name" value="RhoGEF"/>
    <property type="match status" value="1"/>
</dbReference>
<dbReference type="InterPro" id="IPR055251">
    <property type="entry name" value="SOS1_NGEF_PH"/>
</dbReference>
<reference evidence="4 5" key="1">
    <citation type="submission" date="2020-06" db="EMBL/GenBank/DDBJ databases">
        <authorList>
            <consortium name="Wellcome Sanger Institute Data Sharing"/>
        </authorList>
    </citation>
    <scope>NUCLEOTIDE SEQUENCE [LARGE SCALE GENOMIC DNA]</scope>
</reference>